<evidence type="ECO:0000256" key="1">
    <source>
        <dbReference type="SAM" id="Phobius"/>
    </source>
</evidence>
<evidence type="ECO:0000259" key="3">
    <source>
        <dbReference type="Pfam" id="PF07245"/>
    </source>
</evidence>
<dbReference type="PROSITE" id="PS51257">
    <property type="entry name" value="PROKAR_LIPOPROTEIN"/>
    <property type="match status" value="1"/>
</dbReference>
<dbReference type="Proteomes" id="UP000095283">
    <property type="component" value="Unplaced"/>
</dbReference>
<keyword evidence="2" id="KW-0732">Signal</keyword>
<name>A0A1I7W9K3_HETBA</name>
<feature type="chain" id="PRO_5009310539" evidence="2">
    <location>
        <begin position="20"/>
        <end position="531"/>
    </location>
</feature>
<dbReference type="Gene3D" id="2.60.98.50">
    <property type="match status" value="1"/>
</dbReference>
<dbReference type="WBParaSite" id="Hba_01336">
    <property type="protein sequence ID" value="Hba_01336"/>
    <property type="gene ID" value="Hba_01336"/>
</dbReference>
<evidence type="ECO:0000313" key="4">
    <source>
        <dbReference type="Proteomes" id="UP000095283"/>
    </source>
</evidence>
<dbReference type="Gene3D" id="2.60.40.3770">
    <property type="match status" value="1"/>
</dbReference>
<sequence length="531" mass="58751">MRFPFTIVLSLIILTSCDSCTEVSSIQTDSNSCQIHKSGSLECSYDTSTILTIPPNNQTMCLSLLDPKKQIIGSLKITIPPIRLLCRYKSLFFTRDQTFVYPSIKRCSLMGSCSNNFCETIQPDSAILEFSNEINNRTGFSYLTTSISLHINGQPVKTATLSLSPGHAHSWNNITFSIISTSLPSMPILGAPFLRDIHSNQVRMFSINPVGQPQAGATGQLQCPSQYDAEQSKCTFDPNVCQCHSSADTVNCQCTSFNHSELLYANEFVLPLALGDVNLRTDAHRIITADVVSSSTTQLQIIANNFKTLLKNYDSTCNVTASIFSGCYNCNMGAIGNITCFTDFGEIFSEITCEHHQFNIKCNPTGYSSQIVLHAPSAILKMECSLVRPHNNVSLTAEGVLQYIPSALLPGHHYEKFNIANYISGTPTQFFSLSSLTSFLKNLNPLDNISNSFTYLDSLRFFHSPRFFSHTWILPLTGILSLMGLLSLTGILPLTGLLPLRGHFPTRGYFPSLGYFLDYVDDLSEKCYKNT</sequence>
<feature type="domain" description="Phlebovirus glycoprotein G2 fusion" evidence="3">
    <location>
        <begin position="20"/>
        <end position="145"/>
    </location>
</feature>
<keyword evidence="1" id="KW-1133">Transmembrane helix</keyword>
<accession>A0A1I7W9K3</accession>
<protein>
    <submittedName>
        <fullName evidence="5">Phlebovirus_G2 domain-containing protein</fullName>
    </submittedName>
</protein>
<reference evidence="5" key="1">
    <citation type="submission" date="2016-11" db="UniProtKB">
        <authorList>
            <consortium name="WormBaseParasite"/>
        </authorList>
    </citation>
    <scope>IDENTIFICATION</scope>
</reference>
<feature type="transmembrane region" description="Helical" evidence="1">
    <location>
        <begin position="472"/>
        <end position="498"/>
    </location>
</feature>
<organism evidence="4 5">
    <name type="scientific">Heterorhabditis bacteriophora</name>
    <name type="common">Entomopathogenic nematode worm</name>
    <dbReference type="NCBI Taxonomy" id="37862"/>
    <lineage>
        <taxon>Eukaryota</taxon>
        <taxon>Metazoa</taxon>
        <taxon>Ecdysozoa</taxon>
        <taxon>Nematoda</taxon>
        <taxon>Chromadorea</taxon>
        <taxon>Rhabditida</taxon>
        <taxon>Rhabditina</taxon>
        <taxon>Rhabditomorpha</taxon>
        <taxon>Strongyloidea</taxon>
        <taxon>Heterorhabditidae</taxon>
        <taxon>Heterorhabditis</taxon>
    </lineage>
</organism>
<keyword evidence="1" id="KW-0812">Transmembrane</keyword>
<proteinExistence type="predicted"/>
<dbReference type="Pfam" id="PF07245">
    <property type="entry name" value="Phlebovirus_G2"/>
    <property type="match status" value="2"/>
</dbReference>
<evidence type="ECO:0000256" key="2">
    <source>
        <dbReference type="SAM" id="SignalP"/>
    </source>
</evidence>
<dbReference type="InterPro" id="IPR009878">
    <property type="entry name" value="Phlebovirus_G2_fusion"/>
</dbReference>
<keyword evidence="4" id="KW-1185">Reference proteome</keyword>
<feature type="signal peptide" evidence="2">
    <location>
        <begin position="1"/>
        <end position="19"/>
    </location>
</feature>
<feature type="domain" description="Phlebovirus glycoprotein G2 fusion" evidence="3">
    <location>
        <begin position="156"/>
        <end position="301"/>
    </location>
</feature>
<dbReference type="AlphaFoldDB" id="A0A1I7W9K3"/>
<evidence type="ECO:0000313" key="5">
    <source>
        <dbReference type="WBParaSite" id="Hba_01336"/>
    </source>
</evidence>
<keyword evidence="1" id="KW-0472">Membrane</keyword>